<dbReference type="InterPro" id="IPR006311">
    <property type="entry name" value="TAT_signal"/>
</dbReference>
<dbReference type="SUPFAM" id="SSF53474">
    <property type="entry name" value="alpha/beta-Hydrolases"/>
    <property type="match status" value="1"/>
</dbReference>
<keyword evidence="3" id="KW-1133">Transmembrane helix</keyword>
<dbReference type="GO" id="GO:0008239">
    <property type="term" value="F:dipeptidyl-peptidase activity"/>
    <property type="evidence" value="ECO:0007669"/>
    <property type="project" value="UniProtKB-EC"/>
</dbReference>
<dbReference type="Gene3D" id="3.40.50.1820">
    <property type="entry name" value="alpha/beta hydrolase"/>
    <property type="match status" value="2"/>
</dbReference>
<keyword evidence="4" id="KW-0732">Signal</keyword>
<name>A0ABT6KNC2_9MICO</name>
<dbReference type="SMART" id="SM00939">
    <property type="entry name" value="PepX_C"/>
    <property type="match status" value="1"/>
</dbReference>
<dbReference type="Pfam" id="PF09479">
    <property type="entry name" value="Flg_new"/>
    <property type="match status" value="1"/>
</dbReference>
<evidence type="ECO:0000256" key="2">
    <source>
        <dbReference type="ARBA" id="ARBA00022801"/>
    </source>
</evidence>
<dbReference type="InterPro" id="IPR013736">
    <property type="entry name" value="Xaa-Pro_dipept_C"/>
</dbReference>
<feature type="signal peptide" evidence="4">
    <location>
        <begin position="1"/>
        <end position="44"/>
    </location>
</feature>
<keyword evidence="3" id="KW-0472">Membrane</keyword>
<evidence type="ECO:0000256" key="4">
    <source>
        <dbReference type="SAM" id="SignalP"/>
    </source>
</evidence>
<dbReference type="SUPFAM" id="SSF49785">
    <property type="entry name" value="Galactose-binding domain-like"/>
    <property type="match status" value="1"/>
</dbReference>
<dbReference type="PROSITE" id="PS51318">
    <property type="entry name" value="TAT"/>
    <property type="match status" value="1"/>
</dbReference>
<dbReference type="InterPro" id="IPR029058">
    <property type="entry name" value="AB_hydrolase_fold"/>
</dbReference>
<feature type="transmembrane region" description="Helical" evidence="3">
    <location>
        <begin position="831"/>
        <end position="851"/>
    </location>
</feature>
<dbReference type="Pfam" id="PF08530">
    <property type="entry name" value="PepX_C"/>
    <property type="match status" value="1"/>
</dbReference>
<dbReference type="Pfam" id="PF02129">
    <property type="entry name" value="Peptidase_S15"/>
    <property type="match status" value="1"/>
</dbReference>
<dbReference type="InterPro" id="IPR008979">
    <property type="entry name" value="Galactose-bd-like_sf"/>
</dbReference>
<dbReference type="InterPro" id="IPR000383">
    <property type="entry name" value="Xaa-Pro-like_dom"/>
</dbReference>
<dbReference type="EC" id="3.4.14.11" evidence="6"/>
<accession>A0ABT6KNC2</accession>
<keyword evidence="3" id="KW-0812">Transmembrane</keyword>
<dbReference type="Gene3D" id="2.60.120.260">
    <property type="entry name" value="Galactose-binding domain-like"/>
    <property type="match status" value="1"/>
</dbReference>
<dbReference type="InterPro" id="IPR042229">
    <property type="entry name" value="Listeria/Bacterioides_rpt_sf"/>
</dbReference>
<sequence>MSIHTHEHAAVRKRSRLTRRGAIAGAVALAIVSSAAVTPMAAIAATPPGITIADGKSAVAYSYETAIRERVFIPVAGVDQDLDGQTDVTAVDIIRPNDPTGALKSPAIIDPSPYYTTLGRGTEAQLLNNLGDGVTNLFPLYYDNYFVPRGYAMLHAQMNGTAFSTGCPNHGGPGDIESMKVVVDWLNGRVAAYDAEGNPVVADWHNGKSSMIGKSYDGTLANGVAATGVDGLSTIVPIESISDWYKYSRTNGIRHNTNYPQSLSNTVTNPDRRSLCAPVRDSWVPLIGEPSGDVTPFWDDRNYLLDVDNVKASVFAIQGLNDDNVRMSQFGEWWSALAENEVPRKVWLPKIGHVDPFDFRREVWVDTLHRWFDYWLLDIDNGIMTEPMATVETAPGEFTDESTWPAPGTEPVALNLTGTEAGVAGALALQPVSELETLSFTGVTGASISETNLVTDPTGQQATRLAFLSAPLETELRLSGTPIVNLAASINTTQANFGVALVDYGPATLTPRSPGDGSLKTDQLTCWGESNEFDSACFPESVLRSADVDLWRISRGALDSTNRDTLVEGLGTPVVAGQEYLYDFPMEPYDHTVPAGHRIGLLVTTNLSGYNNDGTRGVSVTVDVQESTIILPIVGGLAAAAASGGLGVPAPVELSFDMGGHGDPIEAQSVAYGATGTVPEDPTVEGYVFTGWFADAEFTTPFDFAAPLVTDAVAYAHWMTVEEYVASLEITASSLTVKKGGSVTVSVEGFGPDSESIGDVTELVTLTSSVATDVIDGDTITFPTASAHTITATLGEVRASVVIDVTVEAAQPPASEDAPPAGLAFTGATPLLAAGLIAALMALAGAALLIARRRAQAGAASE</sequence>
<dbReference type="Proteomes" id="UP001160142">
    <property type="component" value="Unassembled WGS sequence"/>
</dbReference>
<feature type="domain" description="Xaa-Pro dipeptidyl-peptidase C-terminal" evidence="5">
    <location>
        <begin position="369"/>
        <end position="630"/>
    </location>
</feature>
<proteinExistence type="predicted"/>
<evidence type="ECO:0000313" key="6">
    <source>
        <dbReference type="EMBL" id="MDH6181498.1"/>
    </source>
</evidence>
<evidence type="ECO:0000313" key="7">
    <source>
        <dbReference type="Proteomes" id="UP001160142"/>
    </source>
</evidence>
<protein>
    <submittedName>
        <fullName evidence="6">X-Pro dipeptidyl-peptidase</fullName>
        <ecNumber evidence="6">3.4.14.11</ecNumber>
    </submittedName>
</protein>
<comment type="caution">
    <text evidence="6">The sequence shown here is derived from an EMBL/GenBank/DDBJ whole genome shotgun (WGS) entry which is preliminary data.</text>
</comment>
<keyword evidence="2 6" id="KW-0378">Hydrolase</keyword>
<gene>
    <name evidence="6" type="ORF">M2152_001680</name>
</gene>
<organism evidence="6 7">
    <name type="scientific">Antiquaquibacter oligotrophicus</name>
    <dbReference type="NCBI Taxonomy" id="2880260"/>
    <lineage>
        <taxon>Bacteria</taxon>
        <taxon>Bacillati</taxon>
        <taxon>Actinomycetota</taxon>
        <taxon>Actinomycetes</taxon>
        <taxon>Micrococcales</taxon>
        <taxon>Microbacteriaceae</taxon>
        <taxon>Antiquaquibacter</taxon>
    </lineage>
</organism>
<keyword evidence="7" id="KW-1185">Reference proteome</keyword>
<dbReference type="InterPro" id="IPR013378">
    <property type="entry name" value="InlB-like_B-rpt"/>
</dbReference>
<evidence type="ECO:0000256" key="3">
    <source>
        <dbReference type="SAM" id="Phobius"/>
    </source>
</evidence>
<evidence type="ECO:0000259" key="5">
    <source>
        <dbReference type="SMART" id="SM00939"/>
    </source>
</evidence>
<dbReference type="NCBIfam" id="TIGR02543">
    <property type="entry name" value="List_Bact_rpt"/>
    <property type="match status" value="1"/>
</dbReference>
<dbReference type="RefSeq" id="WP_322133811.1">
    <property type="nucleotide sequence ID" value="NZ_CP085036.1"/>
</dbReference>
<dbReference type="Gene3D" id="2.60.40.4270">
    <property type="entry name" value="Listeria-Bacteroides repeat domain"/>
    <property type="match status" value="1"/>
</dbReference>
<reference evidence="6 7" key="1">
    <citation type="submission" date="2023-04" db="EMBL/GenBank/DDBJ databases">
        <title>Genome Encyclopedia of Bacteria and Archaea VI: Functional Genomics of Type Strains.</title>
        <authorList>
            <person name="Whitman W."/>
        </authorList>
    </citation>
    <scope>NUCLEOTIDE SEQUENCE [LARGE SCALE GENOMIC DNA]</scope>
    <source>
        <strain evidence="6 7">SG_E_30_P1</strain>
    </source>
</reference>
<comment type="subcellular location">
    <subcellularLocation>
        <location evidence="1">Cell envelope</location>
    </subcellularLocation>
</comment>
<dbReference type="EMBL" id="JARXVQ010000001">
    <property type="protein sequence ID" value="MDH6181498.1"/>
    <property type="molecule type" value="Genomic_DNA"/>
</dbReference>
<feature type="chain" id="PRO_5047058410" evidence="4">
    <location>
        <begin position="45"/>
        <end position="862"/>
    </location>
</feature>
<evidence type="ECO:0000256" key="1">
    <source>
        <dbReference type="ARBA" id="ARBA00004196"/>
    </source>
</evidence>